<dbReference type="InterPro" id="IPR018981">
    <property type="entry name" value="Outer_membrane_porin_G"/>
</dbReference>
<evidence type="ECO:0000313" key="3">
    <source>
        <dbReference type="EMBL" id="MBK5143622.1"/>
    </source>
</evidence>
<feature type="chain" id="PRO_5046816225" evidence="2">
    <location>
        <begin position="20"/>
        <end position="331"/>
    </location>
</feature>
<evidence type="ECO:0000313" key="4">
    <source>
        <dbReference type="Proteomes" id="UP001296921"/>
    </source>
</evidence>
<sequence length="331" mass="37764">MKKSGLLLGLLLPLTSTQAVETAALEPHQDTTLSTDVAPGDNDKGDKNQWRKKIGAMIETENVEGQGDKDGAFEPTVYLNMSHGKWDIYGSFYQEDQGVDYSSQNRTDWFDQYELDGHYQFIDDQDYALGLMLGFRNYVWHYEEDGKNSPGNTQRYTIQPDWRVTITPKLSYNGWAALFNYYNHTEGNGYLDKELEGETGLKYAFNDTVALQVNYYLKRGWNLGGSQRGEYAQQEVRAYVPLTFNVWSAGASEVVPYARRTLDTYHYNEDRGVREGETDTRFGLLLNQELPHGFAVSLEYAYELQLHDHIADDAAGKTKFHYTGVGISYSF</sequence>
<evidence type="ECO:0000256" key="2">
    <source>
        <dbReference type="SAM" id="SignalP"/>
    </source>
</evidence>
<evidence type="ECO:0000256" key="1">
    <source>
        <dbReference type="SAM" id="MobiDB-lite"/>
    </source>
</evidence>
<feature type="region of interest" description="Disordered" evidence="1">
    <location>
        <begin position="25"/>
        <end position="48"/>
    </location>
</feature>
<name>A0ABS1IPZ4_9GAMM</name>
<protein>
    <submittedName>
        <fullName evidence="3">OmpG family monomeric porin</fullName>
    </submittedName>
</protein>
<dbReference type="Pfam" id="PF09381">
    <property type="entry name" value="Porin_OmpG"/>
    <property type="match status" value="1"/>
</dbReference>
<feature type="signal peptide" evidence="2">
    <location>
        <begin position="1"/>
        <end position="19"/>
    </location>
</feature>
<comment type="caution">
    <text evidence="3">The sequence shown here is derived from an EMBL/GenBank/DDBJ whole genome shotgun (WGS) entry which is preliminary data.</text>
</comment>
<organism evidence="3 4">
    <name type="scientific">Limnobaculum allomyrinae</name>
    <dbReference type="NCBI Taxonomy" id="2791986"/>
    <lineage>
        <taxon>Bacteria</taxon>
        <taxon>Pseudomonadati</taxon>
        <taxon>Pseudomonadota</taxon>
        <taxon>Gammaproteobacteria</taxon>
        <taxon>Enterobacterales</taxon>
        <taxon>Budviciaceae</taxon>
        <taxon>Limnobaculum</taxon>
    </lineage>
</organism>
<gene>
    <name evidence="3" type="ORF">I2494_07830</name>
</gene>
<dbReference type="EMBL" id="JADRCR010000003">
    <property type="protein sequence ID" value="MBK5143622.1"/>
    <property type="molecule type" value="Genomic_DNA"/>
</dbReference>
<proteinExistence type="predicted"/>
<dbReference type="Proteomes" id="UP001296921">
    <property type="component" value="Unassembled WGS sequence"/>
</dbReference>
<reference evidence="3 4" key="1">
    <citation type="submission" date="2020-11" db="EMBL/GenBank/DDBJ databases">
        <title>Insectihabitans protaetiae gen. nov. sp. nov. and Insectihabitans allomyrinae sp. nov., isolated from larvae of Protaetia brevitarsis seulensis and Allomyrina dichotoma, respectively.</title>
        <authorList>
            <person name="Lee S.D."/>
            <person name="Byeon Y.-S."/>
            <person name="Kim S.-M."/>
            <person name="Yang H.L."/>
            <person name="Kim I.S."/>
        </authorList>
    </citation>
    <scope>NUCLEOTIDE SEQUENCE [LARGE SCALE GENOMIC DNA]</scope>
    <source>
        <strain evidence="3 4">BWR-B9</strain>
    </source>
</reference>
<keyword evidence="2" id="KW-0732">Signal</keyword>
<keyword evidence="4" id="KW-1185">Reference proteome</keyword>
<dbReference type="RefSeq" id="WP_218467526.1">
    <property type="nucleotide sequence ID" value="NZ_JADRCR010000003.1"/>
</dbReference>
<accession>A0ABS1IPZ4</accession>